<evidence type="ECO:0000313" key="2">
    <source>
        <dbReference type="EMBL" id="MFK2877425.1"/>
    </source>
</evidence>
<dbReference type="Proteomes" id="UP001620339">
    <property type="component" value="Unassembled WGS sequence"/>
</dbReference>
<feature type="transmembrane region" description="Helical" evidence="1">
    <location>
        <begin position="50"/>
        <end position="70"/>
    </location>
</feature>
<dbReference type="RefSeq" id="WP_404613637.1">
    <property type="nucleotide sequence ID" value="NZ_JADIKK010000008.1"/>
</dbReference>
<dbReference type="EMBL" id="JADIKK010000008">
    <property type="protein sequence ID" value="MFK2877425.1"/>
    <property type="molecule type" value="Genomic_DNA"/>
</dbReference>
<organism evidence="2 3">
    <name type="scientific">Rhodanobacter hydrolyticus</name>
    <dbReference type="NCBI Taxonomy" id="2250595"/>
    <lineage>
        <taxon>Bacteria</taxon>
        <taxon>Pseudomonadati</taxon>
        <taxon>Pseudomonadota</taxon>
        <taxon>Gammaproteobacteria</taxon>
        <taxon>Lysobacterales</taxon>
        <taxon>Rhodanobacteraceae</taxon>
        <taxon>Rhodanobacter</taxon>
    </lineage>
</organism>
<keyword evidence="1" id="KW-0812">Transmembrane</keyword>
<feature type="transmembrane region" description="Helical" evidence="1">
    <location>
        <begin position="21"/>
        <end position="44"/>
    </location>
</feature>
<accession>A0ABW8J774</accession>
<comment type="caution">
    <text evidence="2">The sequence shown here is derived from an EMBL/GenBank/DDBJ whole genome shotgun (WGS) entry which is preliminary data.</text>
</comment>
<keyword evidence="1" id="KW-1133">Transmembrane helix</keyword>
<keyword evidence="3" id="KW-1185">Reference proteome</keyword>
<protein>
    <submittedName>
        <fullName evidence="2">Uncharacterized protein</fullName>
    </submittedName>
</protein>
<gene>
    <name evidence="2" type="ORF">ISP25_10130</name>
</gene>
<evidence type="ECO:0000313" key="3">
    <source>
        <dbReference type="Proteomes" id="UP001620339"/>
    </source>
</evidence>
<reference evidence="2 3" key="1">
    <citation type="submission" date="2020-10" db="EMBL/GenBank/DDBJ databases">
        <title>Phylogeny of dyella-like bacteria.</title>
        <authorList>
            <person name="Fu J."/>
        </authorList>
    </citation>
    <scope>NUCLEOTIDE SEQUENCE [LARGE SCALE GENOMIC DNA]</scope>
    <source>
        <strain evidence="2 3">KACC 19113</strain>
    </source>
</reference>
<evidence type="ECO:0000256" key="1">
    <source>
        <dbReference type="SAM" id="Phobius"/>
    </source>
</evidence>
<proteinExistence type="predicted"/>
<sequence>MSRFAKLRQWVNRDDGRFYQAGNRSLGAVETTGLLIFVSAIALWQLHVKAGISIIWSLAAGSIGLVLAIAGGAGKNRGPHT</sequence>
<name>A0ABW8J774_9GAMM</name>
<keyword evidence="1" id="KW-0472">Membrane</keyword>